<protein>
    <recommendedName>
        <fullName evidence="2">Transposase</fullName>
    </recommendedName>
</protein>
<evidence type="ECO:0000313" key="1">
    <source>
        <dbReference type="EMBL" id="WUU53164.1"/>
    </source>
</evidence>
<sequence>MVGKIIYLRQNHHFGPEGIAMYLKRYHDVIISKSGVWHVLNRLDVDRLPASQRYKRHDRRWKLREAAAWPPRAD</sequence>
<proteinExistence type="predicted"/>
<reference evidence="1" key="1">
    <citation type="submission" date="2022-10" db="EMBL/GenBank/DDBJ databases">
        <title>The complete genomes of actinobacterial strains from the NBC collection.</title>
        <authorList>
            <person name="Joergensen T.S."/>
            <person name="Alvarez Arevalo M."/>
            <person name="Sterndorff E.B."/>
            <person name="Faurdal D."/>
            <person name="Vuksanovic O."/>
            <person name="Mourched A.-S."/>
            <person name="Charusanti P."/>
            <person name="Shaw S."/>
            <person name="Blin K."/>
            <person name="Weber T."/>
        </authorList>
    </citation>
    <scope>NUCLEOTIDE SEQUENCE [LARGE SCALE GENOMIC DNA]</scope>
    <source>
        <strain evidence="1">NBC 01686</strain>
    </source>
</reference>
<name>A0ABZ1Y140_9ACTN</name>
<dbReference type="RefSeq" id="WP_395758512.1">
    <property type="nucleotide sequence ID" value="NZ_CP109207.1"/>
</dbReference>
<accession>A0ABZ1Y140</accession>
<gene>
    <name evidence="1" type="ORF">OIE82_08470</name>
</gene>
<dbReference type="EMBL" id="CP109207">
    <property type="protein sequence ID" value="WUU53164.1"/>
    <property type="molecule type" value="Genomic_DNA"/>
</dbReference>
<evidence type="ECO:0008006" key="2">
    <source>
        <dbReference type="Google" id="ProtNLM"/>
    </source>
</evidence>
<organism evidence="1">
    <name type="scientific">Streptomyces althioticus</name>
    <dbReference type="NCBI Taxonomy" id="83380"/>
    <lineage>
        <taxon>Bacteria</taxon>
        <taxon>Bacillati</taxon>
        <taxon>Actinomycetota</taxon>
        <taxon>Actinomycetes</taxon>
        <taxon>Kitasatosporales</taxon>
        <taxon>Streptomycetaceae</taxon>
        <taxon>Streptomyces</taxon>
        <taxon>Streptomyces althioticus group</taxon>
    </lineage>
</organism>